<organism evidence="1 2">
    <name type="scientific">Agathobacter rectalis</name>
    <dbReference type="NCBI Taxonomy" id="39491"/>
    <lineage>
        <taxon>Bacteria</taxon>
        <taxon>Bacillati</taxon>
        <taxon>Bacillota</taxon>
        <taxon>Clostridia</taxon>
        <taxon>Lachnospirales</taxon>
        <taxon>Lachnospiraceae</taxon>
        <taxon>Agathobacter</taxon>
    </lineage>
</organism>
<reference evidence="1 2" key="1">
    <citation type="submission" date="2018-08" db="EMBL/GenBank/DDBJ databases">
        <title>A genome reference for cultivated species of the human gut microbiota.</title>
        <authorList>
            <person name="Zou Y."/>
            <person name="Xue W."/>
            <person name="Luo G."/>
        </authorList>
    </citation>
    <scope>NUCLEOTIDE SEQUENCE [LARGE SCALE GENOMIC DNA]</scope>
    <source>
        <strain evidence="1 2">AM42-17AT</strain>
    </source>
</reference>
<dbReference type="EMBL" id="QSFZ01000015">
    <property type="protein sequence ID" value="RHA90122.1"/>
    <property type="molecule type" value="Genomic_DNA"/>
</dbReference>
<gene>
    <name evidence="1" type="ORF">DW912_12900</name>
</gene>
<evidence type="ECO:0000313" key="2">
    <source>
        <dbReference type="Proteomes" id="UP000286220"/>
    </source>
</evidence>
<protein>
    <submittedName>
        <fullName evidence="1">Uncharacterized protein</fullName>
    </submittedName>
</protein>
<evidence type="ECO:0000313" key="1">
    <source>
        <dbReference type="EMBL" id="RHA90122.1"/>
    </source>
</evidence>
<accession>A0A413TYR1</accession>
<dbReference type="RefSeq" id="WP_118332795.1">
    <property type="nucleotide sequence ID" value="NZ_JAQESI010000025.1"/>
</dbReference>
<dbReference type="Proteomes" id="UP000286220">
    <property type="component" value="Unassembled WGS sequence"/>
</dbReference>
<name>A0A413TYR1_9FIRM</name>
<sequence length="103" mass="12448">MENDSFKAQVSAVFDMNGQIHPRWCRFKNGLGEIITVESLTVERENSVDDRIQRAFLCSTYMYNRKRYFCLCYNISFHTWTVEQRISIEEYNYLLSHDRSQFR</sequence>
<comment type="caution">
    <text evidence="1">The sequence shown here is derived from an EMBL/GenBank/DDBJ whole genome shotgun (WGS) entry which is preliminary data.</text>
</comment>
<proteinExistence type="predicted"/>
<dbReference type="AlphaFoldDB" id="A0A413TYR1"/>